<dbReference type="Pfam" id="PF00022">
    <property type="entry name" value="Actin"/>
    <property type="match status" value="1"/>
</dbReference>
<dbReference type="Proteomes" id="UP001153954">
    <property type="component" value="Unassembled WGS sequence"/>
</dbReference>
<dbReference type="InterPro" id="IPR043129">
    <property type="entry name" value="ATPase_NBD"/>
</dbReference>
<dbReference type="EMBL" id="CAKOGL010000015">
    <property type="protein sequence ID" value="CAH2095025.1"/>
    <property type="molecule type" value="Genomic_DNA"/>
</dbReference>
<comment type="caution">
    <text evidence="2">The sequence shown here is derived from an EMBL/GenBank/DDBJ whole genome shotgun (WGS) entry which is preliminary data.</text>
</comment>
<name>A0AAU9UBA1_EUPED</name>
<dbReference type="PANTHER" id="PTHR11937">
    <property type="entry name" value="ACTIN"/>
    <property type="match status" value="1"/>
</dbReference>
<evidence type="ECO:0000256" key="1">
    <source>
        <dbReference type="RuleBase" id="RU000487"/>
    </source>
</evidence>
<evidence type="ECO:0000313" key="2">
    <source>
        <dbReference type="EMBL" id="CAH2095025.1"/>
    </source>
</evidence>
<accession>A0AAU9UBA1</accession>
<keyword evidence="3" id="KW-1185">Reference proteome</keyword>
<proteinExistence type="inferred from homology"/>
<organism evidence="2 3">
    <name type="scientific">Euphydryas editha</name>
    <name type="common">Edith's checkerspot</name>
    <dbReference type="NCBI Taxonomy" id="104508"/>
    <lineage>
        <taxon>Eukaryota</taxon>
        <taxon>Metazoa</taxon>
        <taxon>Ecdysozoa</taxon>
        <taxon>Arthropoda</taxon>
        <taxon>Hexapoda</taxon>
        <taxon>Insecta</taxon>
        <taxon>Pterygota</taxon>
        <taxon>Neoptera</taxon>
        <taxon>Endopterygota</taxon>
        <taxon>Lepidoptera</taxon>
        <taxon>Glossata</taxon>
        <taxon>Ditrysia</taxon>
        <taxon>Papilionoidea</taxon>
        <taxon>Nymphalidae</taxon>
        <taxon>Nymphalinae</taxon>
        <taxon>Euphydryas</taxon>
    </lineage>
</organism>
<dbReference type="Gene3D" id="3.90.640.10">
    <property type="entry name" value="Actin, Chain A, domain 4"/>
    <property type="match status" value="1"/>
</dbReference>
<dbReference type="CDD" id="cd10207">
    <property type="entry name" value="ASKHA_NBD_Arp10"/>
    <property type="match status" value="1"/>
</dbReference>
<evidence type="ECO:0000313" key="3">
    <source>
        <dbReference type="Proteomes" id="UP001153954"/>
    </source>
</evidence>
<reference evidence="2" key="1">
    <citation type="submission" date="2022-03" db="EMBL/GenBank/DDBJ databases">
        <authorList>
            <person name="Tunstrom K."/>
        </authorList>
    </citation>
    <scope>NUCLEOTIDE SEQUENCE</scope>
</reference>
<dbReference type="SMART" id="SM00268">
    <property type="entry name" value="ACTIN"/>
    <property type="match status" value="1"/>
</dbReference>
<protein>
    <recommendedName>
        <fullName evidence="4">Actin-related protein 10</fullName>
    </recommendedName>
</protein>
<dbReference type="Gene3D" id="3.30.420.40">
    <property type="match status" value="2"/>
</dbReference>
<dbReference type="SUPFAM" id="SSF53067">
    <property type="entry name" value="Actin-like ATPase domain"/>
    <property type="match status" value="2"/>
</dbReference>
<evidence type="ECO:0008006" key="4">
    <source>
        <dbReference type="Google" id="ProtNLM"/>
    </source>
</evidence>
<comment type="similarity">
    <text evidence="1">Belongs to the actin family.</text>
</comment>
<dbReference type="AlphaFoldDB" id="A0AAU9UBA1"/>
<dbReference type="InterPro" id="IPR004000">
    <property type="entry name" value="Actin"/>
</dbReference>
<sequence length="388" mass="42210">MALYEGIALIQEKQAVVLDLGTDYTKFGFTGEAAPRCIIPSEYWCPTERRFKRVHDYKNEEELYDNLVHMLHLLYFRHVLVNPKERKVVVVESLLTPTLFRETLAKVLFLHYEVSGVMWADSARMCALTLGAPVVLVVSLGARDAEVVAVVHGCPVLQALQSQPLGARALHDELARLLDRDHGAELHLPERVLEDIKARACFVPSRQRALQLAGAGGEGGAAGVTPARGVVYTLAERSLLVSGAARELAAEPLFARDNELASLPDIVLQCIALCPIDARRELAANILLTGGGAALPGLRARLAQELRHLVTLPPYSDRLRIGEFKFHSAPAHENCAAWLGGALCGAADGGARALARDAFVRARRVADWPSLLHTTPPAHPHWAALASD</sequence>
<gene>
    <name evidence="2" type="ORF">EEDITHA_LOCUS10529</name>
</gene>